<evidence type="ECO:0000313" key="2">
    <source>
        <dbReference type="Proteomes" id="UP001530400"/>
    </source>
</evidence>
<dbReference type="Pfam" id="PF13692">
    <property type="entry name" value="Glyco_trans_1_4"/>
    <property type="match status" value="1"/>
</dbReference>
<reference evidence="1 2" key="1">
    <citation type="submission" date="2024-10" db="EMBL/GenBank/DDBJ databases">
        <title>Updated reference genomes for cyclostephanoid diatoms.</title>
        <authorList>
            <person name="Roberts W.R."/>
            <person name="Alverson A.J."/>
        </authorList>
    </citation>
    <scope>NUCLEOTIDE SEQUENCE [LARGE SCALE GENOMIC DNA]</scope>
    <source>
        <strain evidence="1 2">AJA010-31</strain>
    </source>
</reference>
<organism evidence="1 2">
    <name type="scientific">Cyclotella atomus</name>
    <dbReference type="NCBI Taxonomy" id="382360"/>
    <lineage>
        <taxon>Eukaryota</taxon>
        <taxon>Sar</taxon>
        <taxon>Stramenopiles</taxon>
        <taxon>Ochrophyta</taxon>
        <taxon>Bacillariophyta</taxon>
        <taxon>Coscinodiscophyceae</taxon>
        <taxon>Thalassiosirophycidae</taxon>
        <taxon>Stephanodiscales</taxon>
        <taxon>Stephanodiscaceae</taxon>
        <taxon>Cyclotella</taxon>
    </lineage>
</organism>
<protein>
    <recommendedName>
        <fullName evidence="3">Glycosyltransferase</fullName>
    </recommendedName>
</protein>
<sequence>MMIVRSITRDSSSTFTQDNTVRSINDGIGKGEQKSILFLSSASWPEPTATAAGTRTSSLLHLLASSDLFTSVHFGCGANLPSSFDNDVSHNISHKRDDVHWHHIKLNRGDEMNALLNTIQDVHGPIKAVVFDRFYTEEAFSFMVKEACPNALRILDMQDVHSLRIGRQNLVLDFDRNIKLSTPACRKLSSHLIDNVMSFNPKSACQATDTFDKMKARSYDTFLRELASIHRSDLVLVCSPDELKYLQSWSVPAWKMEVASFFCDNINGKELPAFDDRSDFVTVGGFKHPPNLDSAKLLREEIWPRIRQQLGHAKLHIYGAYPTQDILSLHSDKLGFLVHGRIHDLDSELRKRRVLLAPLRFGAGIKGKIVDAWRCGCPVVSTPIGAEGMVDNNAMHTGHWGGSVTSTTDDFVEAAISLYTKNTAWNKAQATATLLVNKLFNKESNFKLVQAAVENAMMSLNERRAADVTGAMLWHQSNRSTEYFSKWIELKEKEF</sequence>
<accession>A0ABD3N1L6</accession>
<dbReference type="Gene3D" id="3.40.50.2000">
    <property type="entry name" value="Glycogen Phosphorylase B"/>
    <property type="match status" value="1"/>
</dbReference>
<gene>
    <name evidence="1" type="ORF">ACHAWO_008364</name>
</gene>
<evidence type="ECO:0000313" key="1">
    <source>
        <dbReference type="EMBL" id="KAL3769990.1"/>
    </source>
</evidence>
<dbReference type="Proteomes" id="UP001530400">
    <property type="component" value="Unassembled WGS sequence"/>
</dbReference>
<dbReference type="EMBL" id="JALLPJ020001320">
    <property type="protein sequence ID" value="KAL3769990.1"/>
    <property type="molecule type" value="Genomic_DNA"/>
</dbReference>
<name>A0ABD3N1L6_9STRA</name>
<dbReference type="AlphaFoldDB" id="A0ABD3N1L6"/>
<proteinExistence type="predicted"/>
<dbReference type="SUPFAM" id="SSF53756">
    <property type="entry name" value="UDP-Glycosyltransferase/glycogen phosphorylase"/>
    <property type="match status" value="1"/>
</dbReference>
<keyword evidence="2" id="KW-1185">Reference proteome</keyword>
<comment type="caution">
    <text evidence="1">The sequence shown here is derived from an EMBL/GenBank/DDBJ whole genome shotgun (WGS) entry which is preliminary data.</text>
</comment>
<evidence type="ECO:0008006" key="3">
    <source>
        <dbReference type="Google" id="ProtNLM"/>
    </source>
</evidence>